<reference evidence="1 2" key="1">
    <citation type="journal article" date="2014" name="Nat. Genet.">
        <title>Genome and transcriptome of the porcine whipworm Trichuris suis.</title>
        <authorList>
            <person name="Jex A.R."/>
            <person name="Nejsum P."/>
            <person name="Schwarz E.M."/>
            <person name="Hu L."/>
            <person name="Young N.D."/>
            <person name="Hall R.S."/>
            <person name="Korhonen P.K."/>
            <person name="Liao S."/>
            <person name="Thamsborg S."/>
            <person name="Xia J."/>
            <person name="Xu P."/>
            <person name="Wang S."/>
            <person name="Scheerlinck J.P."/>
            <person name="Hofmann A."/>
            <person name="Sternberg P.W."/>
            <person name="Wang J."/>
            <person name="Gasser R.B."/>
        </authorList>
    </citation>
    <scope>NUCLEOTIDE SEQUENCE [LARGE SCALE GENOMIC DNA]</scope>
    <source>
        <strain evidence="1">DCEP-RM93M</strain>
    </source>
</reference>
<dbReference type="EMBL" id="KL363243">
    <property type="protein sequence ID" value="KFD51123.1"/>
    <property type="molecule type" value="Genomic_DNA"/>
</dbReference>
<dbReference type="Proteomes" id="UP000030764">
    <property type="component" value="Unassembled WGS sequence"/>
</dbReference>
<proteinExistence type="predicted"/>
<dbReference type="AlphaFoldDB" id="A0A085M1M7"/>
<evidence type="ECO:0000313" key="1">
    <source>
        <dbReference type="EMBL" id="KFD51123.1"/>
    </source>
</evidence>
<organism evidence="1 2">
    <name type="scientific">Trichuris suis</name>
    <name type="common">pig whipworm</name>
    <dbReference type="NCBI Taxonomy" id="68888"/>
    <lineage>
        <taxon>Eukaryota</taxon>
        <taxon>Metazoa</taxon>
        <taxon>Ecdysozoa</taxon>
        <taxon>Nematoda</taxon>
        <taxon>Enoplea</taxon>
        <taxon>Dorylaimia</taxon>
        <taxon>Trichinellida</taxon>
        <taxon>Trichuridae</taxon>
        <taxon>Trichuris</taxon>
    </lineage>
</organism>
<sequence length="63" mass="7120">MHLTHTVRFDVNNDCNEHAGISVVLFETAYWVTQDSLHNVSFTISEISKRAKDELTSNCHSAV</sequence>
<keyword evidence="2" id="KW-1185">Reference proteome</keyword>
<name>A0A085M1M7_9BILA</name>
<evidence type="ECO:0000313" key="2">
    <source>
        <dbReference type="Proteomes" id="UP000030764"/>
    </source>
</evidence>
<accession>A0A085M1M7</accession>
<protein>
    <submittedName>
        <fullName evidence="1">Uncharacterized protein</fullName>
    </submittedName>
</protein>
<gene>
    <name evidence="1" type="ORF">M513_08023</name>
</gene>